<evidence type="ECO:0000313" key="8">
    <source>
        <dbReference type="EMBL" id="ODM11232.1"/>
    </source>
</evidence>
<name>A0A1E3UGE5_9FIRM</name>
<keyword evidence="13" id="KW-1185">Reference proteome</keyword>
<reference evidence="11 14" key="1">
    <citation type="submission" date="2016-07" db="EMBL/GenBank/DDBJ databases">
        <title>Characterization of isolates of Eisenbergiella tayi derived from blood cultures, using whole genome sequencing.</title>
        <authorList>
            <person name="Burdz T."/>
            <person name="Wiebe D."/>
            <person name="Huynh C."/>
            <person name="Bernard K."/>
        </authorList>
    </citation>
    <scope>NUCLEOTIDE SEQUENCE [LARGE SCALE GENOMIC DNA]</scope>
    <source>
        <strain evidence="7 11">NML 110608</strain>
        <strain evidence="8 14">NML 120489</strain>
    </source>
</reference>
<evidence type="ECO:0000256" key="3">
    <source>
        <dbReference type="SAM" id="MobiDB-lite"/>
    </source>
</evidence>
<evidence type="ECO:0000313" key="11">
    <source>
        <dbReference type="Proteomes" id="UP000094067"/>
    </source>
</evidence>
<reference evidence="10 13" key="2">
    <citation type="submission" date="2016-08" db="EMBL/GenBank/DDBJ databases">
        <title>Characterization of Isolates of Eisenbergiella tayi Derived from Blood Cultures, Using Whole Genome Sequencing.</title>
        <authorList>
            <person name="Bernier A.-M."/>
            <person name="Burdz T."/>
            <person name="Wiebe D."/>
            <person name="Bernard K."/>
        </authorList>
    </citation>
    <scope>NUCLEOTIDE SEQUENCE [LARGE SCALE GENOMIC DNA]</scope>
    <source>
        <strain evidence="10 13">NML120146</strain>
    </source>
</reference>
<comment type="caution">
    <text evidence="9">The sequence shown here is derived from an EMBL/GenBank/DDBJ whole genome shotgun (WGS) entry which is preliminary data.</text>
</comment>
<dbReference type="RefSeq" id="WP_069150864.1">
    <property type="nucleotide sequence ID" value="NZ_DBFYTW010000318.1"/>
</dbReference>
<sequence>MKTAGRRRLLTGVLTAVLLVSIPVIRAGATSDTKEKLEKAKQEKQATEEQKNATETNIDNMEEAKTGLAGELAGLTTQLTEVSNNLETIENNIIAKNDEIAKTQEELEEAKKTEEWQYTCMKKRIQFMYEQNSQMYLEALFSSSSFSDFLNKSEYFEQIAAYDQKMLAQYKETRKQVEETEARLEKEKEELDEMKASAEAEHEKFSGLINKTKGNISSYSNQIAGAEAQVAALEAQIEEQNKNISALQKQLAEEMAKSRLAANSSWRDISEVSFTEDDRYLLANLIYCEAGGEPYDGQVAVGAVVINRVLSSVYPSTLSGVIYQNRQFEPVSTGRLALALAENRATASCYRAADEAMRGMTNVGNCVYFRTPIPGLEGINIGGHVFY</sequence>
<keyword evidence="9" id="KW-0378">Hydrolase</keyword>
<gene>
    <name evidence="8" type="primary">sleB_3</name>
    <name evidence="7" type="synonym">sleB_1</name>
    <name evidence="8" type="ORF">BEH84_03661</name>
    <name evidence="9" type="ORF">BEI59_19445</name>
    <name evidence="7" type="ORF">BEI61_00078</name>
    <name evidence="10" type="ORF">BEI63_03975</name>
</gene>
<dbReference type="InterPro" id="IPR057309">
    <property type="entry name" value="PcsB_CC"/>
</dbReference>
<dbReference type="EMBL" id="MCGI01000003">
    <property type="protein sequence ID" value="ODM11232.1"/>
    <property type="molecule type" value="Genomic_DNA"/>
</dbReference>
<accession>A0A1E3UGE5</accession>
<evidence type="ECO:0000313" key="7">
    <source>
        <dbReference type="EMBL" id="ODM08449.1"/>
    </source>
</evidence>
<feature type="domain" description="Cell wall hydrolase SleB" evidence="5">
    <location>
        <begin position="292"/>
        <end position="387"/>
    </location>
</feature>
<evidence type="ECO:0000256" key="1">
    <source>
        <dbReference type="ARBA" id="ARBA00022729"/>
    </source>
</evidence>
<dbReference type="InterPro" id="IPR011105">
    <property type="entry name" value="Cell_wall_hydrolase_SleB"/>
</dbReference>
<dbReference type="Proteomes" id="UP000094067">
    <property type="component" value="Unassembled WGS sequence"/>
</dbReference>
<dbReference type="OrthoDB" id="9785345at2"/>
<dbReference type="Pfam" id="PF07486">
    <property type="entry name" value="Hydrolase_2"/>
    <property type="match status" value="1"/>
</dbReference>
<feature type="signal peptide" evidence="4">
    <location>
        <begin position="1"/>
        <end position="26"/>
    </location>
</feature>
<dbReference type="Gene3D" id="1.10.10.2520">
    <property type="entry name" value="Cell wall hydrolase SleB, domain 1"/>
    <property type="match status" value="1"/>
</dbReference>
<evidence type="ECO:0000313" key="14">
    <source>
        <dbReference type="Proteomes" id="UP000095003"/>
    </source>
</evidence>
<dbReference type="Pfam" id="PF24568">
    <property type="entry name" value="CC_PcsB"/>
    <property type="match status" value="1"/>
</dbReference>
<feature type="domain" description="Peptidoglycan hydrolase PcsB coiled-coil" evidence="6">
    <location>
        <begin position="115"/>
        <end position="179"/>
    </location>
</feature>
<dbReference type="Proteomes" id="UP000095003">
    <property type="component" value="Unassembled WGS sequence"/>
</dbReference>
<keyword evidence="2" id="KW-0175">Coiled coil</keyword>
<dbReference type="AlphaFoldDB" id="A0A1E3UGE5"/>
<organism evidence="9 12">
    <name type="scientific">Eisenbergiella tayi</name>
    <dbReference type="NCBI Taxonomy" id="1432052"/>
    <lineage>
        <taxon>Bacteria</taxon>
        <taxon>Bacillati</taxon>
        <taxon>Bacillota</taxon>
        <taxon>Clostridia</taxon>
        <taxon>Lachnospirales</taxon>
        <taxon>Lachnospiraceae</taxon>
        <taxon>Eisenbergiella</taxon>
    </lineage>
</organism>
<evidence type="ECO:0000259" key="5">
    <source>
        <dbReference type="Pfam" id="PF07486"/>
    </source>
</evidence>
<dbReference type="InterPro" id="IPR042047">
    <property type="entry name" value="SleB_dom1"/>
</dbReference>
<dbReference type="PATRIC" id="fig|1432052.3.peg.4062"/>
<dbReference type="EMBL" id="MEHD01000011">
    <property type="protein sequence ID" value="ODR60355.1"/>
    <property type="molecule type" value="Genomic_DNA"/>
</dbReference>
<feature type="coiled-coil region" evidence="2">
    <location>
        <begin position="163"/>
        <end position="257"/>
    </location>
</feature>
<evidence type="ECO:0000313" key="10">
    <source>
        <dbReference type="EMBL" id="ODR60355.1"/>
    </source>
</evidence>
<dbReference type="Gene3D" id="6.10.250.3150">
    <property type="match status" value="1"/>
</dbReference>
<dbReference type="EMBL" id="MCGH01000001">
    <property type="protein sequence ID" value="ODM08449.1"/>
    <property type="molecule type" value="Genomic_DNA"/>
</dbReference>
<protein>
    <submittedName>
        <fullName evidence="9">Cell wall hydrolase</fullName>
    </submittedName>
    <submittedName>
        <fullName evidence="7">Spore cortex-lytic enzyme</fullName>
    </submittedName>
</protein>
<proteinExistence type="predicted"/>
<evidence type="ECO:0000313" key="9">
    <source>
        <dbReference type="EMBL" id="ODR48915.1"/>
    </source>
</evidence>
<evidence type="ECO:0000313" key="13">
    <source>
        <dbReference type="Proteomes" id="UP000094869"/>
    </source>
</evidence>
<evidence type="ECO:0000313" key="12">
    <source>
        <dbReference type="Proteomes" id="UP000094271"/>
    </source>
</evidence>
<dbReference type="Proteomes" id="UP000094271">
    <property type="component" value="Unassembled WGS sequence"/>
</dbReference>
<feature type="compositionally biased region" description="Basic and acidic residues" evidence="3">
    <location>
        <begin position="32"/>
        <end position="52"/>
    </location>
</feature>
<keyword evidence="1 4" id="KW-0732">Signal</keyword>
<feature type="chain" id="PRO_5044557338" evidence="4">
    <location>
        <begin position="27"/>
        <end position="387"/>
    </location>
</feature>
<dbReference type="Proteomes" id="UP000094869">
    <property type="component" value="Unassembled WGS sequence"/>
</dbReference>
<feature type="region of interest" description="Disordered" evidence="3">
    <location>
        <begin position="32"/>
        <end position="59"/>
    </location>
</feature>
<evidence type="ECO:0000256" key="4">
    <source>
        <dbReference type="SAM" id="SignalP"/>
    </source>
</evidence>
<evidence type="ECO:0000259" key="6">
    <source>
        <dbReference type="Pfam" id="PF24568"/>
    </source>
</evidence>
<dbReference type="EMBL" id="MEHA01000015">
    <property type="protein sequence ID" value="ODR48915.1"/>
    <property type="molecule type" value="Genomic_DNA"/>
</dbReference>
<reference evidence="9 12" key="3">
    <citation type="submission" date="2016-08" db="EMBL/GenBank/DDBJ databases">
        <authorList>
            <person name="Seilhamer J.J."/>
        </authorList>
    </citation>
    <scope>NUCLEOTIDE SEQUENCE [LARGE SCALE GENOMIC DNA]</scope>
    <source>
        <strain evidence="9 12">NML150140-1</strain>
    </source>
</reference>
<dbReference type="GO" id="GO:0016787">
    <property type="term" value="F:hydrolase activity"/>
    <property type="evidence" value="ECO:0007669"/>
    <property type="project" value="UniProtKB-KW"/>
</dbReference>
<evidence type="ECO:0000256" key="2">
    <source>
        <dbReference type="SAM" id="Coils"/>
    </source>
</evidence>
<dbReference type="GeneID" id="93302843"/>